<name>A0A504JHQ6_9FLAO</name>
<gene>
    <name evidence="1" type="ORF">FHK87_10250</name>
</gene>
<accession>A0A504JHQ6</accession>
<reference evidence="1 2" key="1">
    <citation type="submission" date="2019-06" db="EMBL/GenBank/DDBJ databases">
        <authorList>
            <person name="Meng X."/>
        </authorList>
    </citation>
    <scope>NUCLEOTIDE SEQUENCE [LARGE SCALE GENOMIC DNA]</scope>
    <source>
        <strain evidence="1 2">M625</strain>
    </source>
</reference>
<comment type="caution">
    <text evidence="1">The sequence shown here is derived from an EMBL/GenBank/DDBJ whole genome shotgun (WGS) entry which is preliminary data.</text>
</comment>
<dbReference type="AlphaFoldDB" id="A0A504JHQ6"/>
<protein>
    <submittedName>
        <fullName evidence="1">Uncharacterized protein</fullName>
    </submittedName>
</protein>
<keyword evidence="2" id="KW-1185">Reference proteome</keyword>
<organism evidence="1 2">
    <name type="scientific">Aquimarina algicola</name>
    <dbReference type="NCBI Taxonomy" id="2589995"/>
    <lineage>
        <taxon>Bacteria</taxon>
        <taxon>Pseudomonadati</taxon>
        <taxon>Bacteroidota</taxon>
        <taxon>Flavobacteriia</taxon>
        <taxon>Flavobacteriales</taxon>
        <taxon>Flavobacteriaceae</taxon>
        <taxon>Aquimarina</taxon>
    </lineage>
</organism>
<proteinExistence type="predicted"/>
<dbReference type="RefSeq" id="WP_140592584.1">
    <property type="nucleotide sequence ID" value="NZ_VFWZ01000002.1"/>
</dbReference>
<dbReference type="Proteomes" id="UP000315540">
    <property type="component" value="Unassembled WGS sequence"/>
</dbReference>
<evidence type="ECO:0000313" key="1">
    <source>
        <dbReference type="EMBL" id="TPN87945.1"/>
    </source>
</evidence>
<dbReference type="EMBL" id="VFWZ01000002">
    <property type="protein sequence ID" value="TPN87945.1"/>
    <property type="molecule type" value="Genomic_DNA"/>
</dbReference>
<evidence type="ECO:0000313" key="2">
    <source>
        <dbReference type="Proteomes" id="UP000315540"/>
    </source>
</evidence>
<sequence>MRKIIFLIACMVTPLLQAQKGKTIDKDVSAAYIAPNYINSSEENEFELSTGAFFFDASKRMGVYNIMKNNSGNFTFKYLGEEQPDAVFETLKDFFTKATADVKGQFTIDGEVKSMVQYMVSQLTNKSDALNFLRTSLYRLNESAFNGDITEEKYNTLFELIITTSAELQKQECSAKKAPIVNNDDNSTVESN</sequence>